<dbReference type="InterPro" id="IPR010982">
    <property type="entry name" value="Lambda_DNA-bd_dom_sf"/>
</dbReference>
<dbReference type="InterPro" id="IPR001387">
    <property type="entry name" value="Cro/C1-type_HTH"/>
</dbReference>
<comment type="caution">
    <text evidence="1">The sequence shown here is derived from an EMBL/GenBank/DDBJ whole genome shotgun (WGS) entry which is preliminary data.</text>
</comment>
<name>A0A930W2B1_9ACTN</name>
<sequence length="114" mass="13258">MSYQNLKAEIVRRNYTQKEIAELLDMSSRNLSFKLSEKVPFTVPEIKMLQKGLFTDVSLDYLCETDGDEPSIYDQLANQVDVMREAFEQEGTLSPECEQTLNEIAEKVEQMRQR</sequence>
<evidence type="ECO:0000313" key="2">
    <source>
        <dbReference type="Proteomes" id="UP000698335"/>
    </source>
</evidence>
<dbReference type="Proteomes" id="UP000698335">
    <property type="component" value="Unassembled WGS sequence"/>
</dbReference>
<proteinExistence type="predicted"/>
<reference evidence="1" key="1">
    <citation type="submission" date="2020-04" db="EMBL/GenBank/DDBJ databases">
        <title>Deep metagenomics examines the oral microbiome during advanced dental caries in children, revealing novel taxa and co-occurrences with host molecules.</title>
        <authorList>
            <person name="Baker J.L."/>
            <person name="Morton J.T."/>
            <person name="Dinis M."/>
            <person name="Alvarez R."/>
            <person name="Tran N.C."/>
            <person name="Knight R."/>
            <person name="Edlund A."/>
        </authorList>
    </citation>
    <scope>NUCLEOTIDE SEQUENCE</scope>
    <source>
        <strain evidence="1">JCVI_38_bin.5</strain>
    </source>
</reference>
<organism evidence="1 2">
    <name type="scientific">Lancefieldella rimae</name>
    <dbReference type="NCBI Taxonomy" id="1383"/>
    <lineage>
        <taxon>Bacteria</taxon>
        <taxon>Bacillati</taxon>
        <taxon>Actinomycetota</taxon>
        <taxon>Coriobacteriia</taxon>
        <taxon>Coriobacteriales</taxon>
        <taxon>Atopobiaceae</taxon>
        <taxon>Lancefieldella</taxon>
    </lineage>
</organism>
<dbReference type="EMBL" id="JABZGW010000003">
    <property type="protein sequence ID" value="MBF4807122.1"/>
    <property type="molecule type" value="Genomic_DNA"/>
</dbReference>
<dbReference type="GO" id="GO:0003677">
    <property type="term" value="F:DNA binding"/>
    <property type="evidence" value="ECO:0007669"/>
    <property type="project" value="InterPro"/>
</dbReference>
<dbReference type="AlphaFoldDB" id="A0A930W2B1"/>
<protein>
    <submittedName>
        <fullName evidence="1">Helix-turn-helix transcriptional regulator</fullName>
    </submittedName>
</protein>
<dbReference type="CDD" id="cd00093">
    <property type="entry name" value="HTH_XRE"/>
    <property type="match status" value="1"/>
</dbReference>
<dbReference type="SUPFAM" id="SSF47413">
    <property type="entry name" value="lambda repressor-like DNA-binding domains"/>
    <property type="match status" value="1"/>
</dbReference>
<evidence type="ECO:0000313" key="1">
    <source>
        <dbReference type="EMBL" id="MBF4807122.1"/>
    </source>
</evidence>
<gene>
    <name evidence="1" type="ORF">HXK26_00235</name>
</gene>
<accession>A0A930W2B1</accession>